<dbReference type="Pfam" id="PF19289">
    <property type="entry name" value="PmbA_TldD_3rd"/>
    <property type="match status" value="1"/>
</dbReference>
<dbReference type="eggNOG" id="COG0312">
    <property type="taxonomic scope" value="Bacteria"/>
</dbReference>
<dbReference type="RefSeq" id="WP_011388333.1">
    <property type="nucleotide sequence ID" value="NC_007643.1"/>
</dbReference>
<proteinExistence type="inferred from homology"/>
<dbReference type="InterPro" id="IPR036059">
    <property type="entry name" value="TldD/PmbA_sf"/>
</dbReference>
<dbReference type="GO" id="GO:0008237">
    <property type="term" value="F:metallopeptidase activity"/>
    <property type="evidence" value="ECO:0007669"/>
    <property type="project" value="InterPro"/>
</dbReference>
<dbReference type="InterPro" id="IPR035068">
    <property type="entry name" value="TldD/PmbA_N"/>
</dbReference>
<dbReference type="PANTHER" id="PTHR43421:SF1">
    <property type="entry name" value="METALLOPROTEASE PMBA"/>
    <property type="match status" value="1"/>
</dbReference>
<dbReference type="KEGG" id="rru:Rru_A0575"/>
<dbReference type="SUPFAM" id="SSF111283">
    <property type="entry name" value="Putative modulator of DNA gyrase, PmbA/TldD"/>
    <property type="match status" value="1"/>
</dbReference>
<name>Q2RWW6_RHORT</name>
<reference evidence="6 7" key="1">
    <citation type="journal article" date="2011" name="Stand. Genomic Sci.">
        <title>Complete genome sequence of Rhodospirillum rubrum type strain (S1).</title>
        <authorList>
            <person name="Munk A.C."/>
            <person name="Copeland A."/>
            <person name="Lucas S."/>
            <person name="Lapidus A."/>
            <person name="Del Rio T.G."/>
            <person name="Barry K."/>
            <person name="Detter J.C."/>
            <person name="Hammon N."/>
            <person name="Israni S."/>
            <person name="Pitluck S."/>
            <person name="Brettin T."/>
            <person name="Bruce D."/>
            <person name="Han C."/>
            <person name="Tapia R."/>
            <person name="Gilna P."/>
            <person name="Schmutz J."/>
            <person name="Larimer F."/>
            <person name="Land M."/>
            <person name="Kyrpides N.C."/>
            <person name="Mavromatis K."/>
            <person name="Richardson P."/>
            <person name="Rohde M."/>
            <person name="Goker M."/>
            <person name="Klenk H.P."/>
            <person name="Zhang Y."/>
            <person name="Roberts G.P."/>
            <person name="Reslewic S."/>
            <person name="Schwartz D.C."/>
        </authorList>
    </citation>
    <scope>NUCLEOTIDE SEQUENCE [LARGE SCALE GENOMIC DNA]</scope>
    <source>
        <strain evidence="7">ATCC 11170 / ATH 1.1.1 / DSM 467 / LMG 4362 / NCIMB 8255 / S1</strain>
    </source>
</reference>
<evidence type="ECO:0000256" key="1">
    <source>
        <dbReference type="ARBA" id="ARBA00005836"/>
    </source>
</evidence>
<dbReference type="PATRIC" id="fig|269796.9.peg.629"/>
<dbReference type="GO" id="GO:0005829">
    <property type="term" value="C:cytosol"/>
    <property type="evidence" value="ECO:0007669"/>
    <property type="project" value="TreeGrafter"/>
</dbReference>
<dbReference type="AlphaFoldDB" id="Q2RWW6"/>
<keyword evidence="7" id="KW-1185">Reference proteome</keyword>
<evidence type="ECO:0000313" key="6">
    <source>
        <dbReference type="EMBL" id="ABC21379.1"/>
    </source>
</evidence>
<dbReference type="InterPro" id="IPR002510">
    <property type="entry name" value="Metalloprtase-TldD/E_N"/>
</dbReference>
<dbReference type="STRING" id="269796.Rru_A0575"/>
<dbReference type="EMBL" id="CP000230">
    <property type="protein sequence ID" value="ABC21379.1"/>
    <property type="molecule type" value="Genomic_DNA"/>
</dbReference>
<evidence type="ECO:0000259" key="5">
    <source>
        <dbReference type="Pfam" id="PF19290"/>
    </source>
</evidence>
<feature type="compositionally biased region" description="Polar residues" evidence="2">
    <location>
        <begin position="342"/>
        <end position="353"/>
    </location>
</feature>
<dbReference type="Proteomes" id="UP000001929">
    <property type="component" value="Chromosome"/>
</dbReference>
<dbReference type="GO" id="GO:0006508">
    <property type="term" value="P:proteolysis"/>
    <property type="evidence" value="ECO:0007669"/>
    <property type="project" value="InterPro"/>
</dbReference>
<dbReference type="InterPro" id="IPR047657">
    <property type="entry name" value="PmbA"/>
</dbReference>
<dbReference type="PANTHER" id="PTHR43421">
    <property type="entry name" value="METALLOPROTEASE PMBA"/>
    <property type="match status" value="1"/>
</dbReference>
<evidence type="ECO:0008006" key="8">
    <source>
        <dbReference type="Google" id="ProtNLM"/>
    </source>
</evidence>
<dbReference type="EnsemblBacteria" id="ABC21379">
    <property type="protein sequence ID" value="ABC21379"/>
    <property type="gene ID" value="Rru_A0575"/>
</dbReference>
<feature type="region of interest" description="Disordered" evidence="2">
    <location>
        <begin position="334"/>
        <end position="353"/>
    </location>
</feature>
<feature type="domain" description="Metalloprotease TldD/E C-terminal" evidence="4">
    <location>
        <begin position="235"/>
        <end position="451"/>
    </location>
</feature>
<evidence type="ECO:0000259" key="3">
    <source>
        <dbReference type="Pfam" id="PF01523"/>
    </source>
</evidence>
<sequence length="452" mass="47125">MTDLAKTAANALGLLEDLVAKAVAAGATAADAVLVDGASLAVTHRLGKLEKLERSEGGDIGLRVLIGGRQAIVSSADRRPDALAALVERAVAMARTVPEDPFAGLAEPGQLARDLPAIDNFDPTEPSAEALTELVRALEDEARSVPGVTNSEGAEASWGLSTVALVGSNGFSHAYHASHSGMSVSVVAGTNETGMEGDYDYSTAVYFADLRDPLEVGREAGRRATRRLGAKRLATGRLPVVFDPRVSRGLVGHLLGAINGGGIARGTSFLKDRLGEAVFAPGIRIIEDPHRPRGLRSKPCDAEGLANRRRTLVEDGRLTSWILDLRSARQLGLESTGHASRGTGSAPSPSTTNVWLEAGPLSPQDLMADIEDGLYVTDLVGQGVNGLTGDYSRGAAGFRIEKGVLTTPVNEITIAGNLIEMFAGLTPANDLDLRYGTDAPTVRLAAMTIAGG</sequence>
<comment type="similarity">
    <text evidence="1">Belongs to the peptidase U62 family.</text>
</comment>
<dbReference type="Pfam" id="PF19290">
    <property type="entry name" value="PmbA_TldD_2nd"/>
    <property type="match status" value="1"/>
</dbReference>
<feature type="domain" description="Metalloprotease TldD/E N-terminal" evidence="3">
    <location>
        <begin position="30"/>
        <end position="94"/>
    </location>
</feature>
<evidence type="ECO:0000256" key="2">
    <source>
        <dbReference type="SAM" id="MobiDB-lite"/>
    </source>
</evidence>
<gene>
    <name evidence="6" type="ordered locus">Rru_A0575</name>
</gene>
<feature type="domain" description="Metalloprotease TldD/E central" evidence="5">
    <location>
        <begin position="122"/>
        <end position="228"/>
    </location>
</feature>
<dbReference type="InterPro" id="IPR045570">
    <property type="entry name" value="Metalloprtase-TldD/E_cen_dom"/>
</dbReference>
<evidence type="ECO:0000259" key="4">
    <source>
        <dbReference type="Pfam" id="PF19289"/>
    </source>
</evidence>
<evidence type="ECO:0000313" key="7">
    <source>
        <dbReference type="Proteomes" id="UP000001929"/>
    </source>
</evidence>
<dbReference type="InterPro" id="IPR045569">
    <property type="entry name" value="Metalloprtase-TldD/E_C"/>
</dbReference>
<accession>Q2RWW6</accession>
<dbReference type="PhylomeDB" id="Q2RWW6"/>
<organism evidence="6 7">
    <name type="scientific">Rhodospirillum rubrum (strain ATCC 11170 / ATH 1.1.1 / DSM 467 / LMG 4362 / NCIMB 8255 / S1)</name>
    <dbReference type="NCBI Taxonomy" id="269796"/>
    <lineage>
        <taxon>Bacteria</taxon>
        <taxon>Pseudomonadati</taxon>
        <taxon>Pseudomonadota</taxon>
        <taxon>Alphaproteobacteria</taxon>
        <taxon>Rhodospirillales</taxon>
        <taxon>Rhodospirillaceae</taxon>
        <taxon>Rhodospirillum</taxon>
    </lineage>
</organism>
<protein>
    <recommendedName>
        <fullName evidence="8">Peptidase U62, modulator of DNA gyrase</fullName>
    </recommendedName>
</protein>
<dbReference type="Pfam" id="PF01523">
    <property type="entry name" value="PmbA_TldD_1st"/>
    <property type="match status" value="1"/>
</dbReference>
<dbReference type="HOGENOM" id="CLU_026425_0_0_5"/>
<dbReference type="Gene3D" id="3.30.2290.10">
    <property type="entry name" value="PmbA/TldD superfamily"/>
    <property type="match status" value="1"/>
</dbReference>